<protein>
    <recommendedName>
        <fullName evidence="6">SURF1-like protein</fullName>
    </recommendedName>
</protein>
<evidence type="ECO:0000256" key="5">
    <source>
        <dbReference type="ARBA" id="ARBA00023136"/>
    </source>
</evidence>
<feature type="transmembrane region" description="Helical" evidence="6">
    <location>
        <begin position="226"/>
        <end position="247"/>
    </location>
</feature>
<keyword evidence="3 6" id="KW-0812">Transmembrane</keyword>
<evidence type="ECO:0000313" key="7">
    <source>
        <dbReference type="EMBL" id="TCI10348.1"/>
    </source>
</evidence>
<dbReference type="CDD" id="cd06662">
    <property type="entry name" value="SURF1"/>
    <property type="match status" value="1"/>
</dbReference>
<reference evidence="7 8" key="1">
    <citation type="submission" date="2019-02" db="EMBL/GenBank/DDBJ databases">
        <title>Dyella amyloliquefaciens sp. nov., isolated from forest soil.</title>
        <authorList>
            <person name="Gao Z.-H."/>
            <person name="Qiu L.-H."/>
        </authorList>
    </citation>
    <scope>NUCLEOTIDE SEQUENCE [LARGE SCALE GENOMIC DNA]</scope>
    <source>
        <strain evidence="7 8">KACC 12747</strain>
    </source>
</reference>
<dbReference type="Proteomes" id="UP000291822">
    <property type="component" value="Unassembled WGS sequence"/>
</dbReference>
<comment type="similarity">
    <text evidence="2 6">Belongs to the SURF1 family.</text>
</comment>
<comment type="subcellular location">
    <subcellularLocation>
        <location evidence="6">Cell membrane</location>
        <topology evidence="6">Multi-pass membrane protein</topology>
    </subcellularLocation>
    <subcellularLocation>
        <location evidence="1">Membrane</location>
    </subcellularLocation>
</comment>
<evidence type="ECO:0000256" key="4">
    <source>
        <dbReference type="ARBA" id="ARBA00022989"/>
    </source>
</evidence>
<dbReference type="RefSeq" id="WP_131408279.1">
    <property type="nucleotide sequence ID" value="NZ_SJTG01000002.1"/>
</dbReference>
<evidence type="ECO:0000313" key="8">
    <source>
        <dbReference type="Proteomes" id="UP000291822"/>
    </source>
</evidence>
<dbReference type="Pfam" id="PF02104">
    <property type="entry name" value="SURF1"/>
    <property type="match status" value="1"/>
</dbReference>
<evidence type="ECO:0000256" key="1">
    <source>
        <dbReference type="ARBA" id="ARBA00004370"/>
    </source>
</evidence>
<keyword evidence="8" id="KW-1185">Reference proteome</keyword>
<evidence type="ECO:0000256" key="6">
    <source>
        <dbReference type="RuleBase" id="RU363076"/>
    </source>
</evidence>
<dbReference type="PROSITE" id="PS50895">
    <property type="entry name" value="SURF1"/>
    <property type="match status" value="1"/>
</dbReference>
<organism evidence="7 8">
    <name type="scientific">Dyella soli</name>
    <dbReference type="NCBI Taxonomy" id="522319"/>
    <lineage>
        <taxon>Bacteria</taxon>
        <taxon>Pseudomonadati</taxon>
        <taxon>Pseudomonadota</taxon>
        <taxon>Gammaproteobacteria</taxon>
        <taxon>Lysobacterales</taxon>
        <taxon>Rhodanobacteraceae</taxon>
        <taxon>Dyella</taxon>
    </lineage>
</organism>
<gene>
    <name evidence="7" type="ORF">EZM97_15760</name>
</gene>
<name>A0A4R0YU34_9GAMM</name>
<dbReference type="InterPro" id="IPR045214">
    <property type="entry name" value="Surf1/Surf4"/>
</dbReference>
<feature type="transmembrane region" description="Helical" evidence="6">
    <location>
        <begin position="16"/>
        <end position="39"/>
    </location>
</feature>
<sequence>MSPVNAEEGERAPRGMLALTLLAILGMLLFAGFVALGTWQVKRLAWKRDLIARVDQRVHAPPVDAPARSRWSEVTPQADEYLHVRLRGSFLHEQQTLVWAATDRGSGYWVVTPLQQADGSVVLVNRGFAPVDWCGAHGTCAPGASGETALTGLVRMSEPAGLFRHNEPARNSWYTRDVAAIASARGLDGVAPYFVDADASPPAGSEAQPAWPEGGKTVIVFANNHLTYLVTWYLLALMVAAAAVYVARDEYRLRRRRRSGAGGS</sequence>
<accession>A0A4R0YU34</accession>
<dbReference type="AlphaFoldDB" id="A0A4R0YU34"/>
<proteinExistence type="inferred from homology"/>
<keyword evidence="5 6" id="KW-0472">Membrane</keyword>
<evidence type="ECO:0000256" key="3">
    <source>
        <dbReference type="ARBA" id="ARBA00022692"/>
    </source>
</evidence>
<evidence type="ECO:0000256" key="2">
    <source>
        <dbReference type="ARBA" id="ARBA00007165"/>
    </source>
</evidence>
<dbReference type="PANTHER" id="PTHR23427:SF2">
    <property type="entry name" value="SURFEIT LOCUS PROTEIN 1"/>
    <property type="match status" value="1"/>
</dbReference>
<keyword evidence="4 6" id="KW-1133">Transmembrane helix</keyword>
<dbReference type="PANTHER" id="PTHR23427">
    <property type="entry name" value="SURFEIT LOCUS PROTEIN"/>
    <property type="match status" value="1"/>
</dbReference>
<comment type="caution">
    <text evidence="7">The sequence shown here is derived from an EMBL/GenBank/DDBJ whole genome shotgun (WGS) entry which is preliminary data.</text>
</comment>
<dbReference type="EMBL" id="SJTG01000002">
    <property type="protein sequence ID" value="TCI10348.1"/>
    <property type="molecule type" value="Genomic_DNA"/>
</dbReference>
<dbReference type="InterPro" id="IPR002994">
    <property type="entry name" value="Surf1/Shy1"/>
</dbReference>
<keyword evidence="6" id="KW-1003">Cell membrane</keyword>
<dbReference type="GO" id="GO:0005886">
    <property type="term" value="C:plasma membrane"/>
    <property type="evidence" value="ECO:0007669"/>
    <property type="project" value="UniProtKB-SubCell"/>
</dbReference>